<keyword evidence="4" id="KW-1185">Reference proteome</keyword>
<dbReference type="Pfam" id="PF02458">
    <property type="entry name" value="Transferase"/>
    <property type="match status" value="2"/>
</dbReference>
<dbReference type="AlphaFoldDB" id="A0A8T0CJP1"/>
<dbReference type="Proteomes" id="UP000806378">
    <property type="component" value="Unassembled WGS sequence"/>
</dbReference>
<dbReference type="Gramene" id="rna-gnl|WGS:JABURB|Cocit.L2474.1">
    <property type="protein sequence ID" value="cds-KAF7847898.1"/>
    <property type="gene ID" value="gene-BT93_L2474"/>
</dbReference>
<gene>
    <name evidence="3" type="ORF">BT93_L2474</name>
</gene>
<comment type="caution">
    <text evidence="3">The sequence shown here is derived from an EMBL/GenBank/DDBJ whole genome shotgun (WGS) entry which is preliminary data.</text>
</comment>
<dbReference type="InterPro" id="IPR051504">
    <property type="entry name" value="Plant_metabolite_acyltrans"/>
</dbReference>
<accession>A0A8T0CJP1</accession>
<protein>
    <submittedName>
        <fullName evidence="3">Uncharacterized protein</fullName>
    </submittedName>
</protein>
<keyword evidence="2" id="KW-0012">Acyltransferase</keyword>
<evidence type="ECO:0000256" key="2">
    <source>
        <dbReference type="ARBA" id="ARBA00023315"/>
    </source>
</evidence>
<keyword evidence="1" id="KW-0808">Transferase</keyword>
<evidence type="ECO:0000313" key="4">
    <source>
        <dbReference type="Proteomes" id="UP000806378"/>
    </source>
</evidence>
<dbReference type="PANTHER" id="PTHR31625">
    <property type="match status" value="1"/>
</dbReference>
<dbReference type="EMBL" id="MU090423">
    <property type="protein sequence ID" value="KAF7847898.1"/>
    <property type="molecule type" value="Genomic_DNA"/>
</dbReference>
<reference evidence="3" key="1">
    <citation type="submission" date="2020-05" db="EMBL/GenBank/DDBJ databases">
        <title>WGS assembly of Corymbia citriodora subspecies variegata.</title>
        <authorList>
            <person name="Barry K."/>
            <person name="Hundley H."/>
            <person name="Shu S."/>
            <person name="Jenkins J."/>
            <person name="Grimwood J."/>
            <person name="Baten A."/>
        </authorList>
    </citation>
    <scope>NUCLEOTIDE SEQUENCE</scope>
    <source>
        <strain evidence="3">CV2-018</strain>
    </source>
</reference>
<organism evidence="3 4">
    <name type="scientific">Corymbia citriodora subsp. variegata</name>
    <dbReference type="NCBI Taxonomy" id="360336"/>
    <lineage>
        <taxon>Eukaryota</taxon>
        <taxon>Viridiplantae</taxon>
        <taxon>Streptophyta</taxon>
        <taxon>Embryophyta</taxon>
        <taxon>Tracheophyta</taxon>
        <taxon>Spermatophyta</taxon>
        <taxon>Magnoliopsida</taxon>
        <taxon>eudicotyledons</taxon>
        <taxon>Gunneridae</taxon>
        <taxon>Pentapetalae</taxon>
        <taxon>rosids</taxon>
        <taxon>malvids</taxon>
        <taxon>Myrtales</taxon>
        <taxon>Myrtaceae</taxon>
        <taxon>Myrtoideae</taxon>
        <taxon>Eucalypteae</taxon>
        <taxon>Corymbia</taxon>
    </lineage>
</organism>
<sequence>MTKVEILHRYDVSPPANTVPPTALPLTFFDILFLRCCPMQRLFFYDFPQSPPSFANTTLPLLVRSLSLCLRRFFPFSGNLVLPLAPPQKPHILYSDGDSLSLTVAQSAADFAELISDEPHDATLIHPLVPQFPPPRESNGARLWPLMAIQVTLFPNKVICIGVRFLHIAADGRSFNHFMKSWASIYRSEGDPTCIDLSEAPLAIGAQVRATFVFKKAHIDGLKVQVLSQLKSATINLVSDPDPLVNISDEEHQRHDQSKSDKDELRHFCFLADCRGRLEYSIPSTYFGNCLSICFLSEKKNTLLSKSGLSHAAMVIVRRVTEIETGGALRELEGWMRGLNITDITNLVTVAVSPRLKAYDTDFGWGRLRKSSLVHIDQSGSISLMENKDEDGGVEIGLALTRICMEKFISLFEKGLKSFIPL</sequence>
<dbReference type="Gene3D" id="3.30.559.10">
    <property type="entry name" value="Chloramphenicol acetyltransferase-like domain"/>
    <property type="match status" value="2"/>
</dbReference>
<evidence type="ECO:0000313" key="3">
    <source>
        <dbReference type="EMBL" id="KAF7847898.1"/>
    </source>
</evidence>
<dbReference type="GO" id="GO:0016747">
    <property type="term" value="F:acyltransferase activity, transferring groups other than amino-acyl groups"/>
    <property type="evidence" value="ECO:0007669"/>
    <property type="project" value="UniProtKB-ARBA"/>
</dbReference>
<name>A0A8T0CJP1_CORYI</name>
<dbReference type="InterPro" id="IPR023213">
    <property type="entry name" value="CAT-like_dom_sf"/>
</dbReference>
<evidence type="ECO:0000256" key="1">
    <source>
        <dbReference type="ARBA" id="ARBA00022679"/>
    </source>
</evidence>
<proteinExistence type="predicted"/>
<dbReference type="OrthoDB" id="1862401at2759"/>